<sequence>MARLPRLTIPGMPHHVVLRGNNLQPIFLQPGDYQSFLDVLAEQLRQNSGLALHAYALLENRLHLLVTPADERSLSRFMQGLGRQYVRLFNQTHQRSGTLWEGRFRSGVLQPSPYVLGVMTYLDWLPVRDGLAQRPADYAWTSHRNFAGLEHSRFLTPHPLYWDLADTPFGREAAYRELVDAGIGSSMLEQIHRSAMGGWALGNERFLQELGEQTQRRLQPGKPGRPRKRSADGGS</sequence>
<gene>
    <name evidence="3" type="ORF">D8I35_02840</name>
</gene>
<organism evidence="3 4">
    <name type="scientific">Corticibacter populi</name>
    <dbReference type="NCBI Taxonomy" id="1550736"/>
    <lineage>
        <taxon>Bacteria</taxon>
        <taxon>Pseudomonadati</taxon>
        <taxon>Pseudomonadota</taxon>
        <taxon>Betaproteobacteria</taxon>
        <taxon>Burkholderiales</taxon>
        <taxon>Comamonadaceae</taxon>
        <taxon>Corticibacter</taxon>
    </lineage>
</organism>
<keyword evidence="4" id="KW-1185">Reference proteome</keyword>
<evidence type="ECO:0000259" key="2">
    <source>
        <dbReference type="SMART" id="SM01321"/>
    </source>
</evidence>
<dbReference type="SMART" id="SM01321">
    <property type="entry name" value="Y1_Tnp"/>
    <property type="match status" value="1"/>
</dbReference>
<protein>
    <submittedName>
        <fullName evidence="3">Transposase</fullName>
    </submittedName>
</protein>
<dbReference type="AlphaFoldDB" id="A0A3M6QZN6"/>
<evidence type="ECO:0000313" key="3">
    <source>
        <dbReference type="EMBL" id="RMX08079.1"/>
    </source>
</evidence>
<dbReference type="RefSeq" id="WP_122226203.1">
    <property type="nucleotide sequence ID" value="NZ_RDQO01000001.1"/>
</dbReference>
<feature type="domain" description="Transposase IS200-like" evidence="2">
    <location>
        <begin position="9"/>
        <end position="125"/>
    </location>
</feature>
<evidence type="ECO:0000256" key="1">
    <source>
        <dbReference type="SAM" id="MobiDB-lite"/>
    </source>
</evidence>
<dbReference type="OrthoDB" id="9814067at2"/>
<dbReference type="InterPro" id="IPR002686">
    <property type="entry name" value="Transposase_17"/>
</dbReference>
<dbReference type="PANTHER" id="PTHR34322">
    <property type="entry name" value="TRANSPOSASE, Y1_TNP DOMAIN-CONTAINING"/>
    <property type="match status" value="1"/>
</dbReference>
<feature type="region of interest" description="Disordered" evidence="1">
    <location>
        <begin position="214"/>
        <end position="235"/>
    </location>
</feature>
<proteinExistence type="predicted"/>
<reference evidence="3 4" key="1">
    <citation type="submission" date="2018-10" db="EMBL/GenBank/DDBJ databases">
        <title>Draft genome of Cortibacter populi DSM10536.</title>
        <authorList>
            <person name="Bernier A.-M."/>
            <person name="Bernard K."/>
        </authorList>
    </citation>
    <scope>NUCLEOTIDE SEQUENCE [LARGE SCALE GENOMIC DNA]</scope>
    <source>
        <strain evidence="3 4">DSM 105136</strain>
    </source>
</reference>
<dbReference type="GO" id="GO:0006313">
    <property type="term" value="P:DNA transposition"/>
    <property type="evidence" value="ECO:0007669"/>
    <property type="project" value="InterPro"/>
</dbReference>
<dbReference type="Pfam" id="PF01797">
    <property type="entry name" value="Y1_Tnp"/>
    <property type="match status" value="1"/>
</dbReference>
<dbReference type="GO" id="GO:0004803">
    <property type="term" value="F:transposase activity"/>
    <property type="evidence" value="ECO:0007669"/>
    <property type="project" value="InterPro"/>
</dbReference>
<dbReference type="EMBL" id="RDQO01000001">
    <property type="protein sequence ID" value="RMX08079.1"/>
    <property type="molecule type" value="Genomic_DNA"/>
</dbReference>
<dbReference type="Gene3D" id="3.30.70.1290">
    <property type="entry name" value="Transposase IS200-like"/>
    <property type="match status" value="1"/>
</dbReference>
<dbReference type="Proteomes" id="UP000278006">
    <property type="component" value="Unassembled WGS sequence"/>
</dbReference>
<dbReference type="SUPFAM" id="SSF143422">
    <property type="entry name" value="Transposase IS200-like"/>
    <property type="match status" value="1"/>
</dbReference>
<comment type="caution">
    <text evidence="3">The sequence shown here is derived from an EMBL/GenBank/DDBJ whole genome shotgun (WGS) entry which is preliminary data.</text>
</comment>
<dbReference type="InterPro" id="IPR036515">
    <property type="entry name" value="Transposase_17_sf"/>
</dbReference>
<accession>A0A3M6QZN6</accession>
<evidence type="ECO:0000313" key="4">
    <source>
        <dbReference type="Proteomes" id="UP000278006"/>
    </source>
</evidence>
<dbReference type="GO" id="GO:0003677">
    <property type="term" value="F:DNA binding"/>
    <property type="evidence" value="ECO:0007669"/>
    <property type="project" value="InterPro"/>
</dbReference>
<dbReference type="PANTHER" id="PTHR34322:SF2">
    <property type="entry name" value="TRANSPOSASE IS200-LIKE DOMAIN-CONTAINING PROTEIN"/>
    <property type="match status" value="1"/>
</dbReference>
<name>A0A3M6QZN6_9BURK</name>